<organism evidence="1 2">
    <name type="scientific">Gonium pectorale</name>
    <name type="common">Green alga</name>
    <dbReference type="NCBI Taxonomy" id="33097"/>
    <lineage>
        <taxon>Eukaryota</taxon>
        <taxon>Viridiplantae</taxon>
        <taxon>Chlorophyta</taxon>
        <taxon>core chlorophytes</taxon>
        <taxon>Chlorophyceae</taxon>
        <taxon>CS clade</taxon>
        <taxon>Chlamydomonadales</taxon>
        <taxon>Volvocaceae</taxon>
        <taxon>Gonium</taxon>
    </lineage>
</organism>
<dbReference type="AlphaFoldDB" id="A0A150H580"/>
<evidence type="ECO:0000313" key="1">
    <source>
        <dbReference type="EMBL" id="KXZ56988.1"/>
    </source>
</evidence>
<dbReference type="Proteomes" id="UP000075714">
    <property type="component" value="Unassembled WGS sequence"/>
</dbReference>
<proteinExistence type="predicted"/>
<keyword evidence="2" id="KW-1185">Reference proteome</keyword>
<gene>
    <name evidence="1" type="ORF">GPECTOR_1g893</name>
</gene>
<comment type="caution">
    <text evidence="1">The sequence shown here is derived from an EMBL/GenBank/DDBJ whole genome shotgun (WGS) entry which is preliminary data.</text>
</comment>
<accession>A0A150H580</accession>
<name>A0A150H580_GONPE</name>
<protein>
    <submittedName>
        <fullName evidence="1">Uncharacterized protein</fullName>
    </submittedName>
</protein>
<dbReference type="EMBL" id="LSYV01000002">
    <property type="protein sequence ID" value="KXZ56988.1"/>
    <property type="molecule type" value="Genomic_DNA"/>
</dbReference>
<sequence length="64" mass="7378">MRVVLYTLPVTILRYQFWKEDPSNFIQQVEVLGAFLKNLAIVGGVVAFMSTTDHVPLKVKRKRD</sequence>
<dbReference type="OrthoDB" id="529675at2759"/>
<evidence type="ECO:0000313" key="2">
    <source>
        <dbReference type="Proteomes" id="UP000075714"/>
    </source>
</evidence>
<reference evidence="2" key="1">
    <citation type="journal article" date="2016" name="Nat. Commun.">
        <title>The Gonium pectorale genome demonstrates co-option of cell cycle regulation during the evolution of multicellularity.</title>
        <authorList>
            <person name="Hanschen E.R."/>
            <person name="Marriage T.N."/>
            <person name="Ferris P.J."/>
            <person name="Hamaji T."/>
            <person name="Toyoda A."/>
            <person name="Fujiyama A."/>
            <person name="Neme R."/>
            <person name="Noguchi H."/>
            <person name="Minakuchi Y."/>
            <person name="Suzuki M."/>
            <person name="Kawai-Toyooka H."/>
            <person name="Smith D.R."/>
            <person name="Sparks H."/>
            <person name="Anderson J."/>
            <person name="Bakaric R."/>
            <person name="Luria V."/>
            <person name="Karger A."/>
            <person name="Kirschner M.W."/>
            <person name="Durand P.M."/>
            <person name="Michod R.E."/>
            <person name="Nozaki H."/>
            <person name="Olson B.J."/>
        </authorList>
    </citation>
    <scope>NUCLEOTIDE SEQUENCE [LARGE SCALE GENOMIC DNA]</scope>
    <source>
        <strain evidence="2">NIES-2863</strain>
    </source>
</reference>